<dbReference type="NCBIfam" id="TIGR02532">
    <property type="entry name" value="IV_pilin_GFxxxE"/>
    <property type="match status" value="1"/>
</dbReference>
<accession>A0A1F5PY85</accession>
<keyword evidence="1" id="KW-0472">Membrane</keyword>
<dbReference type="Gene3D" id="3.30.700.10">
    <property type="entry name" value="Glycoprotein, Type 4 Pilin"/>
    <property type="match status" value="1"/>
</dbReference>
<dbReference type="AlphaFoldDB" id="A0A1F5PY85"/>
<name>A0A1F5PY85_9BACT</name>
<organism evidence="2 3">
    <name type="scientific">Candidatus Doudnabacteria bacterium RIFCSPLOWO2_01_FULL_44_21</name>
    <dbReference type="NCBI Taxonomy" id="1817841"/>
    <lineage>
        <taxon>Bacteria</taxon>
        <taxon>Candidatus Doudnaibacteriota</taxon>
    </lineage>
</organism>
<dbReference type="InterPro" id="IPR045584">
    <property type="entry name" value="Pilin-like"/>
</dbReference>
<dbReference type="SUPFAM" id="SSF54523">
    <property type="entry name" value="Pili subunits"/>
    <property type="match status" value="1"/>
</dbReference>
<dbReference type="EMBL" id="MFFB01000007">
    <property type="protein sequence ID" value="OGE94898.1"/>
    <property type="molecule type" value="Genomic_DNA"/>
</dbReference>
<keyword evidence="1" id="KW-1133">Transmembrane helix</keyword>
<evidence type="ECO:0000313" key="3">
    <source>
        <dbReference type="Proteomes" id="UP000177281"/>
    </source>
</evidence>
<reference evidence="2 3" key="1">
    <citation type="journal article" date="2016" name="Nat. Commun.">
        <title>Thousands of microbial genomes shed light on interconnected biogeochemical processes in an aquifer system.</title>
        <authorList>
            <person name="Anantharaman K."/>
            <person name="Brown C.T."/>
            <person name="Hug L.A."/>
            <person name="Sharon I."/>
            <person name="Castelle C.J."/>
            <person name="Probst A.J."/>
            <person name="Thomas B.C."/>
            <person name="Singh A."/>
            <person name="Wilkins M.J."/>
            <person name="Karaoz U."/>
            <person name="Brodie E.L."/>
            <person name="Williams K.H."/>
            <person name="Hubbard S.S."/>
            <person name="Banfield J.F."/>
        </authorList>
    </citation>
    <scope>NUCLEOTIDE SEQUENCE [LARGE SCALE GENOMIC DNA]</scope>
</reference>
<gene>
    <name evidence="2" type="ORF">A3B10_03885</name>
</gene>
<dbReference type="STRING" id="1817841.A3B10_03885"/>
<proteinExistence type="predicted"/>
<comment type="caution">
    <text evidence="2">The sequence shown here is derived from an EMBL/GenBank/DDBJ whole genome shotgun (WGS) entry which is preliminary data.</text>
</comment>
<dbReference type="PANTHER" id="PTHR30093">
    <property type="entry name" value="GENERAL SECRETION PATHWAY PROTEIN G"/>
    <property type="match status" value="1"/>
</dbReference>
<evidence type="ECO:0000256" key="1">
    <source>
        <dbReference type="SAM" id="Phobius"/>
    </source>
</evidence>
<dbReference type="PROSITE" id="PS00409">
    <property type="entry name" value="PROKAR_NTER_METHYL"/>
    <property type="match status" value="1"/>
</dbReference>
<dbReference type="Proteomes" id="UP000177281">
    <property type="component" value="Unassembled WGS sequence"/>
</dbReference>
<evidence type="ECO:0008006" key="4">
    <source>
        <dbReference type="Google" id="ProtNLM"/>
    </source>
</evidence>
<keyword evidence="1" id="KW-0812">Transmembrane</keyword>
<sequence>MRELKKRIGLDKSDKSGAGFTLIELLITLAIIGVLATIVFLNVKNSRENTYYSRASWETTEIAKALWIYLQEYGDYPSDANRGLPPGLEVYLPAGNWPDGPWPGSVYDWDNWDDPDQPGKKIYQISLRFCPIGGPLSACNFPKASWAQNFNINSALYYCLSGSCRSHVASPPSYPGKCINC</sequence>
<dbReference type="Pfam" id="PF07963">
    <property type="entry name" value="N_methyl"/>
    <property type="match status" value="1"/>
</dbReference>
<feature type="transmembrane region" description="Helical" evidence="1">
    <location>
        <begin position="20"/>
        <end position="41"/>
    </location>
</feature>
<dbReference type="InterPro" id="IPR012902">
    <property type="entry name" value="N_methyl_site"/>
</dbReference>
<protein>
    <recommendedName>
        <fullName evidence="4">Type II secretion system protein GspG C-terminal domain-containing protein</fullName>
    </recommendedName>
</protein>
<evidence type="ECO:0000313" key="2">
    <source>
        <dbReference type="EMBL" id="OGE94898.1"/>
    </source>
</evidence>